<dbReference type="AlphaFoldDB" id="A0A0F9WXM9"/>
<accession>A0A0F9WXM9</accession>
<protein>
    <submittedName>
        <fullName evidence="1">Uncharacterized protein</fullName>
    </submittedName>
</protein>
<organism evidence="1">
    <name type="scientific">marine sediment metagenome</name>
    <dbReference type="NCBI Taxonomy" id="412755"/>
    <lineage>
        <taxon>unclassified sequences</taxon>
        <taxon>metagenomes</taxon>
        <taxon>ecological metagenomes</taxon>
    </lineage>
</organism>
<reference evidence="1" key="1">
    <citation type="journal article" date="2015" name="Nature">
        <title>Complex archaea that bridge the gap between prokaryotes and eukaryotes.</title>
        <authorList>
            <person name="Spang A."/>
            <person name="Saw J.H."/>
            <person name="Jorgensen S.L."/>
            <person name="Zaremba-Niedzwiedzka K."/>
            <person name="Martijn J."/>
            <person name="Lind A.E."/>
            <person name="van Eijk R."/>
            <person name="Schleper C."/>
            <person name="Guy L."/>
            <person name="Ettema T.J."/>
        </authorList>
    </citation>
    <scope>NUCLEOTIDE SEQUENCE</scope>
</reference>
<proteinExistence type="predicted"/>
<dbReference type="EMBL" id="LAZR01000105">
    <property type="protein sequence ID" value="KKN91191.1"/>
    <property type="molecule type" value="Genomic_DNA"/>
</dbReference>
<sequence length="73" mass="8695">MERQKKFCPELHRKLNSLVNRCGGDENFVALMDEWPRTIKELIYGSEELMIRFRLLELIPDQPYDYESSVGMD</sequence>
<evidence type="ECO:0000313" key="1">
    <source>
        <dbReference type="EMBL" id="KKN91191.1"/>
    </source>
</evidence>
<name>A0A0F9WXM9_9ZZZZ</name>
<comment type="caution">
    <text evidence="1">The sequence shown here is derived from an EMBL/GenBank/DDBJ whole genome shotgun (WGS) entry which is preliminary data.</text>
</comment>
<gene>
    <name evidence="1" type="ORF">LCGC14_0220570</name>
</gene>